<gene>
    <name evidence="2" type="ORF">A2T98_08780</name>
</gene>
<dbReference type="RefSeq" id="WP_063872450.1">
    <property type="nucleotide sequence ID" value="NZ_CAWMRI010000105.1"/>
</dbReference>
<keyword evidence="1" id="KW-1133">Transmembrane helix</keyword>
<evidence type="ECO:0000313" key="2">
    <source>
        <dbReference type="EMBL" id="KZL50199.1"/>
    </source>
</evidence>
<dbReference type="OrthoDB" id="9979305at2"/>
<reference evidence="2 3" key="1">
    <citation type="submission" date="2016-04" db="EMBL/GenBank/DDBJ databases">
        <title>Draft Genome Assembly of the Bloom-forming Cyanobacterium Nodularia spumigena Strain CENA596 in Shrimp Production Ponds.</title>
        <authorList>
            <person name="Popin R.V."/>
            <person name="Rigonato J."/>
            <person name="Abreu V.A."/>
            <person name="Andreote A.P."/>
            <person name="Silveira S.B."/>
            <person name="Odebrecht C."/>
            <person name="Fiore M.F."/>
        </authorList>
    </citation>
    <scope>NUCLEOTIDE SEQUENCE [LARGE SCALE GENOMIC DNA]</scope>
    <source>
        <strain evidence="2 3">CENA596</strain>
    </source>
</reference>
<protein>
    <submittedName>
        <fullName evidence="2">Uncharacterized protein</fullName>
    </submittedName>
</protein>
<keyword evidence="1" id="KW-0812">Transmembrane</keyword>
<feature type="transmembrane region" description="Helical" evidence="1">
    <location>
        <begin position="148"/>
        <end position="169"/>
    </location>
</feature>
<keyword evidence="1" id="KW-0472">Membrane</keyword>
<evidence type="ECO:0000256" key="1">
    <source>
        <dbReference type="SAM" id="Phobius"/>
    </source>
</evidence>
<feature type="transmembrane region" description="Helical" evidence="1">
    <location>
        <begin position="95"/>
        <end position="115"/>
    </location>
</feature>
<feature type="transmembrane region" description="Helical" evidence="1">
    <location>
        <begin position="181"/>
        <end position="202"/>
    </location>
</feature>
<sequence>MQLPFSHIHKKATPFFDEKLTCLYGFIGFETLETCFDKLMFLSRKLIPWRKLKFEQINPHPDLIEQINIIKSQYRIRYEIYPYNQKLNKLSAIEFFIVIFFLGIAISLLIANVSYHSDVNVFVSPIIVFKFSIVNVSYHLIATIIAVCRFSICIVMAFIVSIVSAYISFAFQEYLCKNNCYLITATYIYHIFISSDILDILCKKIITPKTRFFSIKGVWHPSSRVPESYKYCNIKAGIVKFYVDDPDYVIEIQNQEIAATEDRNGQHQSLIQQFPNNLGGKHAPFYMYLVESYDEVRDNLRTWSEKLRKK</sequence>
<organism evidence="2 3">
    <name type="scientific">Nodularia spumigena CENA596</name>
    <dbReference type="NCBI Taxonomy" id="1819295"/>
    <lineage>
        <taxon>Bacteria</taxon>
        <taxon>Bacillati</taxon>
        <taxon>Cyanobacteriota</taxon>
        <taxon>Cyanophyceae</taxon>
        <taxon>Nostocales</taxon>
        <taxon>Nodulariaceae</taxon>
        <taxon>Nodularia</taxon>
    </lineage>
</organism>
<comment type="caution">
    <text evidence="2">The sequence shown here is derived from an EMBL/GenBank/DDBJ whole genome shotgun (WGS) entry which is preliminary data.</text>
</comment>
<dbReference type="EMBL" id="LWAJ01000105">
    <property type="protein sequence ID" value="KZL50199.1"/>
    <property type="molecule type" value="Genomic_DNA"/>
</dbReference>
<accession>A0A166JVV2</accession>
<dbReference type="AlphaFoldDB" id="A0A166JVV2"/>
<name>A0A166JVV2_NODSP</name>
<dbReference type="Proteomes" id="UP000076555">
    <property type="component" value="Unassembled WGS sequence"/>
</dbReference>
<evidence type="ECO:0000313" key="3">
    <source>
        <dbReference type="Proteomes" id="UP000076555"/>
    </source>
</evidence>
<proteinExistence type="predicted"/>
<feature type="transmembrane region" description="Helical" evidence="1">
    <location>
        <begin position="121"/>
        <end position="141"/>
    </location>
</feature>